<keyword evidence="2" id="KW-1185">Reference proteome</keyword>
<reference evidence="1 2" key="1">
    <citation type="submission" date="2022-08" db="EMBL/GenBank/DDBJ databases">
        <title>Genome Sequence of the sulphate-reducing bacterium, Pseudodesulfovibrio sp. SYK.</title>
        <authorList>
            <person name="Kondo R."/>
            <person name="Kataoka T."/>
        </authorList>
    </citation>
    <scope>NUCLEOTIDE SEQUENCE [LARGE SCALE GENOMIC DNA]</scope>
    <source>
        <strain evidence="1 2">SYK</strain>
    </source>
</reference>
<protein>
    <submittedName>
        <fullName evidence="1">Uncharacterized protein</fullName>
    </submittedName>
</protein>
<dbReference type="Proteomes" id="UP001317742">
    <property type="component" value="Chromosome"/>
</dbReference>
<organism evidence="1 2">
    <name type="scientific">Pseudodesulfovibrio nedwellii</name>
    <dbReference type="NCBI Taxonomy" id="2973072"/>
    <lineage>
        <taxon>Bacteria</taxon>
        <taxon>Pseudomonadati</taxon>
        <taxon>Thermodesulfobacteriota</taxon>
        <taxon>Desulfovibrionia</taxon>
        <taxon>Desulfovibrionales</taxon>
        <taxon>Desulfovibrionaceae</taxon>
    </lineage>
</organism>
<evidence type="ECO:0000313" key="1">
    <source>
        <dbReference type="EMBL" id="BDQ36961.1"/>
    </source>
</evidence>
<name>A0ABN6S4N0_9BACT</name>
<evidence type="ECO:0000313" key="2">
    <source>
        <dbReference type="Proteomes" id="UP001317742"/>
    </source>
</evidence>
<proteinExistence type="predicted"/>
<sequence length="262" mass="29091">MPKNSLILGLAAGYHYGDVRPFLASLDQVDYSGDRILFVSDTTRNLDQMQSHSVTTIPIKRTTGHEKVPYNGLRYFSYLNFLESSKRYDHILIADVRDVVFQRDPFSFPWAKGLNCTLEDRSATIGGCPYNAHWVREHLGPEMLTTLTDKPVSCSGTTVGDHDAMVGYLRTMTSHLTPPPTAKRMAGYDQAIHNMLVHTGQIETLTLLDNSGPILTLGQTQGEPTADDTGNVLNEAGTPAHIVHQYDRKPILFKTIRGLYAA</sequence>
<accession>A0ABN6S4N0</accession>
<dbReference type="EMBL" id="AP026709">
    <property type="protein sequence ID" value="BDQ36961.1"/>
    <property type="molecule type" value="Genomic_DNA"/>
</dbReference>
<dbReference type="RefSeq" id="WP_281762830.1">
    <property type="nucleotide sequence ID" value="NZ_AP026709.1"/>
</dbReference>
<gene>
    <name evidence="1" type="ORF">SYK_13210</name>
</gene>